<dbReference type="Gene3D" id="2.40.37.10">
    <property type="entry name" value="Lyase, Ornithine Decarboxylase, Chain A, domain 1"/>
    <property type="match status" value="1"/>
</dbReference>
<evidence type="ECO:0000313" key="22">
    <source>
        <dbReference type="Proteomes" id="UP000529861"/>
    </source>
</evidence>
<dbReference type="GO" id="GO:0009089">
    <property type="term" value="P:lysine biosynthetic process via diaminopimelate"/>
    <property type="evidence" value="ECO:0007669"/>
    <property type="project" value="UniProtKB-UniRule"/>
</dbReference>
<evidence type="ECO:0000256" key="2">
    <source>
        <dbReference type="ARBA" id="ARBA00022605"/>
    </source>
</evidence>
<dbReference type="EC" id="4.1.1.20" evidence="10 12"/>
<reference evidence="18 22" key="3">
    <citation type="submission" date="2020-04" db="EMBL/GenBank/DDBJ databases">
        <title>Draft genome sequence of Caldanaerobacter sunterraneus. strain 1523vc isolated from Griffin hot spring, Kamchatka, Russia.</title>
        <authorList>
            <person name="Toshchakov S.V."/>
            <person name="Podosokorskaya O.A."/>
            <person name="Kublanov I.V."/>
            <person name="Korzhenkov A."/>
            <person name="Patrushev M.V."/>
        </authorList>
    </citation>
    <scope>NUCLEOTIDE SEQUENCE [LARGE SCALE GENOMIC DNA]</scope>
    <source>
        <strain evidence="18 22">1523vc</strain>
    </source>
</reference>
<feature type="binding site" evidence="12">
    <location>
        <position position="389"/>
    </location>
    <ligand>
        <name>pyridoxal 5'-phosphate</name>
        <dbReference type="ChEBI" id="CHEBI:597326"/>
    </ligand>
</feature>
<feature type="binding site" evidence="12">
    <location>
        <position position="389"/>
    </location>
    <ligand>
        <name>substrate</name>
    </ligand>
</feature>
<dbReference type="Pfam" id="PF02784">
    <property type="entry name" value="Orn_Arg_deC_N"/>
    <property type="match status" value="1"/>
</dbReference>
<reference evidence="17 20" key="1">
    <citation type="journal article" date="2018" name="Nat. Biotechnol.">
        <title>A standardized bacterial taxonomy based on genome phylogeny substantially revises the tree of life.</title>
        <authorList>
            <person name="Parks D.H."/>
            <person name="Chuvochina M."/>
            <person name="Waite D.W."/>
            <person name="Rinke C."/>
            <person name="Skarshewski A."/>
            <person name="Chaumeil P.A."/>
            <person name="Hugenholtz P."/>
        </authorList>
    </citation>
    <scope>NUCLEOTIDE SEQUENCE [LARGE SCALE GENOMIC DNA]</scope>
    <source>
        <strain evidence="17">UBA12544</strain>
    </source>
</reference>
<evidence type="ECO:0000256" key="7">
    <source>
        <dbReference type="ARBA" id="ARBA00050464"/>
    </source>
</evidence>
<feature type="modified residue" description="N6-(pyridoxal phosphate)lysine" evidence="12 13">
    <location>
        <position position="65"/>
    </location>
</feature>
<dbReference type="PANTHER" id="PTHR43727:SF2">
    <property type="entry name" value="GROUP IV DECARBOXYLASE"/>
    <property type="match status" value="1"/>
</dbReference>
<evidence type="ECO:0000256" key="14">
    <source>
        <dbReference type="RuleBase" id="RU003738"/>
    </source>
</evidence>
<evidence type="ECO:0000256" key="11">
    <source>
        <dbReference type="ARBA" id="ARBA00074972"/>
    </source>
</evidence>
<keyword evidence="5 12" id="KW-0457">Lysine biosynthesis</keyword>
<dbReference type="InterPro" id="IPR000183">
    <property type="entry name" value="Orn/DAP/Arg_de-COase"/>
</dbReference>
<evidence type="ECO:0000256" key="4">
    <source>
        <dbReference type="ARBA" id="ARBA00022898"/>
    </source>
</evidence>
<dbReference type="EMBL" id="JABEQB010000007">
    <property type="protein sequence ID" value="NNG66328.1"/>
    <property type="molecule type" value="Genomic_DNA"/>
</dbReference>
<dbReference type="EMBL" id="DOLB01000128">
    <property type="protein sequence ID" value="HBT49855.1"/>
    <property type="molecule type" value="Genomic_DNA"/>
</dbReference>
<comment type="subunit">
    <text evidence="12">Homodimer.</text>
</comment>
<dbReference type="Pfam" id="PF00278">
    <property type="entry name" value="Orn_DAP_Arg_deC"/>
    <property type="match status" value="1"/>
</dbReference>
<evidence type="ECO:0000256" key="13">
    <source>
        <dbReference type="PIRSR" id="PIRSR600183-50"/>
    </source>
</evidence>
<dbReference type="Gene3D" id="3.20.20.10">
    <property type="entry name" value="Alanine racemase"/>
    <property type="match status" value="1"/>
</dbReference>
<comment type="function">
    <text evidence="12">Specifically catalyzes the decarboxylation of meso-diaminopimelate (meso-DAP) to L-lysine.</text>
</comment>
<feature type="active site" description="Proton donor" evidence="13">
    <location>
        <position position="360"/>
    </location>
</feature>
<dbReference type="GO" id="GO:0030170">
    <property type="term" value="F:pyridoxal phosphate binding"/>
    <property type="evidence" value="ECO:0007669"/>
    <property type="project" value="UniProtKB-UniRule"/>
</dbReference>
<keyword evidence="6 12" id="KW-0456">Lyase</keyword>
<evidence type="ECO:0000256" key="8">
    <source>
        <dbReference type="ARBA" id="ARBA00060643"/>
    </source>
</evidence>
<feature type="binding site" evidence="12">
    <location>
        <position position="292"/>
    </location>
    <ligand>
        <name>substrate</name>
    </ligand>
</feature>
<evidence type="ECO:0000313" key="20">
    <source>
        <dbReference type="Proteomes" id="UP000264445"/>
    </source>
</evidence>
<feature type="binding site" evidence="12">
    <location>
        <begin position="289"/>
        <end position="292"/>
    </location>
    <ligand>
        <name>pyridoxal 5'-phosphate</name>
        <dbReference type="ChEBI" id="CHEBI:597326"/>
    </ligand>
</feature>
<comment type="pathway">
    <text evidence="8 12 14">Amino-acid biosynthesis; L-lysine biosynthesis via DAP pathway; L-lysine from DL-2,6-diaminopimelate: step 1/1.</text>
</comment>
<feature type="binding site" evidence="12">
    <location>
        <position position="247"/>
    </location>
    <ligand>
        <name>pyridoxal 5'-phosphate</name>
        <dbReference type="ChEBI" id="CHEBI:597326"/>
    </ligand>
</feature>
<dbReference type="Proteomes" id="UP000529861">
    <property type="component" value="Unassembled WGS sequence"/>
</dbReference>
<keyword evidence="2 12" id="KW-0028">Amino-acid biosynthesis</keyword>
<evidence type="ECO:0000259" key="16">
    <source>
        <dbReference type="Pfam" id="PF02784"/>
    </source>
</evidence>
<dbReference type="NCBIfam" id="TIGR01048">
    <property type="entry name" value="lysA"/>
    <property type="match status" value="1"/>
</dbReference>
<keyword evidence="4 12" id="KW-0663">Pyridoxal phosphate</keyword>
<dbReference type="FunFam" id="3.20.20.10:FF:000003">
    <property type="entry name" value="Diaminopimelate decarboxylase"/>
    <property type="match status" value="1"/>
</dbReference>
<dbReference type="PANTHER" id="PTHR43727">
    <property type="entry name" value="DIAMINOPIMELATE DECARBOXYLASE"/>
    <property type="match status" value="1"/>
</dbReference>
<evidence type="ECO:0000313" key="18">
    <source>
        <dbReference type="EMBL" id="NNG66328.1"/>
    </source>
</evidence>
<dbReference type="GO" id="GO:0008836">
    <property type="term" value="F:diaminopimelate decarboxylase activity"/>
    <property type="evidence" value="ECO:0007669"/>
    <property type="project" value="UniProtKB-UniRule"/>
</dbReference>
<dbReference type="RefSeq" id="WP_011026115.1">
    <property type="nucleotide sequence ID" value="NZ_DOLB01000128.1"/>
</dbReference>
<evidence type="ECO:0000256" key="12">
    <source>
        <dbReference type="HAMAP-Rule" id="MF_02120"/>
    </source>
</evidence>
<evidence type="ECO:0000256" key="5">
    <source>
        <dbReference type="ARBA" id="ARBA00023154"/>
    </source>
</evidence>
<gene>
    <name evidence="12 17" type="primary">lysA</name>
    <name evidence="17" type="ORF">DEA61_08590</name>
    <name evidence="19" type="ORF">EV203_10371</name>
    <name evidence="18" type="ORF">HKI81_03625</name>
</gene>
<evidence type="ECO:0000313" key="19">
    <source>
        <dbReference type="EMBL" id="TCO68175.1"/>
    </source>
</evidence>
<dbReference type="OMA" id="AYCRSMA"/>
<evidence type="ECO:0000256" key="3">
    <source>
        <dbReference type="ARBA" id="ARBA00022793"/>
    </source>
</evidence>
<dbReference type="Proteomes" id="UP000264445">
    <property type="component" value="Unassembled WGS sequence"/>
</dbReference>
<dbReference type="EMBL" id="SLWU01000003">
    <property type="protein sequence ID" value="TCO68175.1"/>
    <property type="molecule type" value="Genomic_DNA"/>
</dbReference>
<comment type="catalytic activity">
    <reaction evidence="7 12 14">
        <text>meso-2,6-diaminopimelate + H(+) = L-lysine + CO2</text>
        <dbReference type="Rhea" id="RHEA:15101"/>
        <dbReference type="ChEBI" id="CHEBI:15378"/>
        <dbReference type="ChEBI" id="CHEBI:16526"/>
        <dbReference type="ChEBI" id="CHEBI:32551"/>
        <dbReference type="ChEBI" id="CHEBI:57791"/>
        <dbReference type="EC" id="4.1.1.20"/>
    </reaction>
</comment>
<evidence type="ECO:0000256" key="10">
    <source>
        <dbReference type="ARBA" id="ARBA00066427"/>
    </source>
</evidence>
<keyword evidence="3 12" id="KW-0210">Decarboxylase</keyword>
<feature type="binding site" evidence="12">
    <location>
        <position position="329"/>
    </location>
    <ligand>
        <name>substrate</name>
    </ligand>
</feature>
<dbReference type="HAMAP" id="MF_02120">
    <property type="entry name" value="LysA"/>
    <property type="match status" value="1"/>
</dbReference>
<evidence type="ECO:0000313" key="17">
    <source>
        <dbReference type="EMBL" id="HBT49855.1"/>
    </source>
</evidence>
<comment type="caution">
    <text evidence="17">The sequence shown here is derived from an EMBL/GenBank/DDBJ whole genome shotgun (WGS) entry which is preliminary data.</text>
</comment>
<organism evidence="17 20">
    <name type="scientific">Caldanaerobacter subterraneus</name>
    <dbReference type="NCBI Taxonomy" id="911092"/>
    <lineage>
        <taxon>Bacteria</taxon>
        <taxon>Bacillati</taxon>
        <taxon>Bacillota</taxon>
        <taxon>Clostridia</taxon>
        <taxon>Thermoanaerobacterales</taxon>
        <taxon>Thermoanaerobacteraceae</taxon>
        <taxon>Caldanaerobacter</taxon>
    </lineage>
</organism>
<evidence type="ECO:0000259" key="15">
    <source>
        <dbReference type="Pfam" id="PF00278"/>
    </source>
</evidence>
<feature type="domain" description="Orn/DAP/Arg decarboxylase 2 N-terminal" evidence="16">
    <location>
        <begin position="48"/>
        <end position="295"/>
    </location>
</feature>
<dbReference type="InterPro" id="IPR009006">
    <property type="entry name" value="Ala_racemase/Decarboxylase_C"/>
</dbReference>
<comment type="similarity">
    <text evidence="9 12">Belongs to the Orn/Lys/Arg decarboxylase class-II family. LysA subfamily.</text>
</comment>
<evidence type="ECO:0000256" key="9">
    <source>
        <dbReference type="ARBA" id="ARBA00060983"/>
    </source>
</evidence>
<dbReference type="PROSITE" id="PS00879">
    <property type="entry name" value="ODR_DC_2_2"/>
    <property type="match status" value="1"/>
</dbReference>
<name>A0A101E6F3_9THEO</name>
<dbReference type="AlphaFoldDB" id="A0A101E6F3"/>
<dbReference type="UniPathway" id="UPA00034">
    <property type="reaction ID" value="UER00027"/>
</dbReference>
<dbReference type="FunFam" id="2.40.37.10:FF:000003">
    <property type="entry name" value="Diaminopimelate decarboxylase"/>
    <property type="match status" value="1"/>
</dbReference>
<evidence type="ECO:0000256" key="6">
    <source>
        <dbReference type="ARBA" id="ARBA00023239"/>
    </source>
</evidence>
<feature type="binding site" evidence="12">
    <location>
        <position position="361"/>
    </location>
    <ligand>
        <name>substrate</name>
    </ligand>
</feature>
<dbReference type="InterPro" id="IPR022657">
    <property type="entry name" value="De-COase2_CS"/>
</dbReference>
<dbReference type="InterPro" id="IPR022644">
    <property type="entry name" value="De-COase2_N"/>
</dbReference>
<dbReference type="SUPFAM" id="SSF50621">
    <property type="entry name" value="Alanine racemase C-terminal domain-like"/>
    <property type="match status" value="1"/>
</dbReference>
<dbReference type="PRINTS" id="PR01179">
    <property type="entry name" value="ODADCRBXLASE"/>
</dbReference>
<dbReference type="PRINTS" id="PR01181">
    <property type="entry name" value="DAPDCRBXLASE"/>
</dbReference>
<comment type="cofactor">
    <cofactor evidence="1 12 13 14">
        <name>pyridoxal 5'-phosphate</name>
        <dbReference type="ChEBI" id="CHEBI:597326"/>
    </cofactor>
</comment>
<dbReference type="InterPro" id="IPR029066">
    <property type="entry name" value="PLP-binding_barrel"/>
</dbReference>
<dbReference type="InterPro" id="IPR002986">
    <property type="entry name" value="DAP_deCOOHase_LysA"/>
</dbReference>
<feature type="binding site" evidence="12">
    <location>
        <position position="333"/>
    </location>
    <ligand>
        <name>substrate</name>
    </ligand>
</feature>
<accession>A0A101E6F3</accession>
<dbReference type="Proteomes" id="UP000294886">
    <property type="component" value="Unassembled WGS sequence"/>
</dbReference>
<evidence type="ECO:0000313" key="21">
    <source>
        <dbReference type="Proteomes" id="UP000294886"/>
    </source>
</evidence>
<reference evidence="19 21" key="2">
    <citation type="submission" date="2019-03" db="EMBL/GenBank/DDBJ databases">
        <title>Genomic Encyclopedia of Type Strains, Phase IV (KMG-IV): sequencing the most valuable type-strain genomes for metagenomic binning, comparative biology and taxonomic classification.</title>
        <authorList>
            <person name="Goeker M."/>
        </authorList>
    </citation>
    <scope>NUCLEOTIDE SEQUENCE [LARGE SCALE GENOMIC DNA]</scope>
    <source>
        <strain evidence="19 21">DSM 13054</strain>
    </source>
</reference>
<protein>
    <recommendedName>
        <fullName evidence="11 12">Diaminopimelate decarboxylase</fullName>
        <shortName evidence="12">DAP decarboxylase</shortName>
        <shortName evidence="12">DAPDC</shortName>
        <ecNumber evidence="10 12">4.1.1.20</ecNumber>
    </recommendedName>
</protein>
<sequence>MLHGTMRINSKGHLEIGGCDTVALAKKFGTPLYVIDEELLRQNCRAFYNGFKRDYPGNEVIYASKAFMTMAICKIIEEENLGLDVVSGGELYTALKAGFPPEKIYFHGNNKSREELIMALENDIGKIIVDNWHELNMLNELARKMNKVPNIYIRVSPGIEAHTHQYVKTGQIDSKFGFPLFNGDAMRAIEYALTLKNVNLVGLHSHIGSQIFDSYSYKAEIEIMMNFIKLIKEFLGWEVEELDLGGGFGIAYTEEDDPQPIEKIAHEMMQSVKEYSVSLNVKMPKIIVEPGRSIIGNAGTTLYTVGAIKEIPGIRKYVAVDGGMSDNIRTALYGAKYEAIVANKARLPRVEKVSIAGKLCESGDMLIWDILLPEIEEGDILAVLSTGAYNYSMASNYNRLPRPAAVLVSNGQADVIVERETYEDLVRKDVIPERLLSVKRKIVNY</sequence>
<dbReference type="SUPFAM" id="SSF51419">
    <property type="entry name" value="PLP-binding barrel"/>
    <property type="match status" value="1"/>
</dbReference>
<dbReference type="InterPro" id="IPR022643">
    <property type="entry name" value="De-COase2_C"/>
</dbReference>
<proteinExistence type="inferred from homology"/>
<evidence type="ECO:0000256" key="1">
    <source>
        <dbReference type="ARBA" id="ARBA00001933"/>
    </source>
</evidence>
<dbReference type="CDD" id="cd06828">
    <property type="entry name" value="PLPDE_III_DapDC"/>
    <property type="match status" value="1"/>
</dbReference>
<feature type="domain" description="Orn/DAP/Arg decarboxylase 2 C-terminal" evidence="15">
    <location>
        <begin position="33"/>
        <end position="387"/>
    </location>
</feature>